<accession>A0A5B0LH76</accession>
<feature type="compositionally biased region" description="Basic and acidic residues" evidence="1">
    <location>
        <begin position="53"/>
        <end position="67"/>
    </location>
</feature>
<dbReference type="EMBL" id="VDEP01000514">
    <property type="protein sequence ID" value="KAA1064187.1"/>
    <property type="molecule type" value="Genomic_DNA"/>
</dbReference>
<name>A0A5B0LH76_PUCGR</name>
<comment type="caution">
    <text evidence="2">The sequence shown here is derived from an EMBL/GenBank/DDBJ whole genome shotgun (WGS) entry which is preliminary data.</text>
</comment>
<evidence type="ECO:0000313" key="2">
    <source>
        <dbReference type="EMBL" id="KAA1064187.1"/>
    </source>
</evidence>
<dbReference type="Proteomes" id="UP000325313">
    <property type="component" value="Unassembled WGS sequence"/>
</dbReference>
<proteinExistence type="predicted"/>
<gene>
    <name evidence="2" type="ORF">PGTUg99_005165</name>
</gene>
<feature type="region of interest" description="Disordered" evidence="1">
    <location>
        <begin position="37"/>
        <end position="75"/>
    </location>
</feature>
<reference evidence="2 3" key="1">
    <citation type="submission" date="2019-05" db="EMBL/GenBank/DDBJ databases">
        <title>Emergence of the Ug99 lineage of the wheat stem rust pathogen through somatic hybridization.</title>
        <authorList>
            <person name="Li F."/>
            <person name="Upadhyaya N.M."/>
            <person name="Sperschneider J."/>
            <person name="Matny O."/>
            <person name="Nguyen-Phuc H."/>
            <person name="Mago R."/>
            <person name="Raley C."/>
            <person name="Miller M.E."/>
            <person name="Silverstein K.A.T."/>
            <person name="Henningsen E."/>
            <person name="Hirsch C.D."/>
            <person name="Visser B."/>
            <person name="Pretorius Z.A."/>
            <person name="Steffenson B.J."/>
            <person name="Schwessinger B."/>
            <person name="Dodds P.N."/>
            <person name="Figueroa M."/>
        </authorList>
    </citation>
    <scope>NUCLEOTIDE SEQUENCE [LARGE SCALE GENOMIC DNA]</scope>
    <source>
        <strain evidence="2 3">Ug99</strain>
    </source>
</reference>
<protein>
    <submittedName>
        <fullName evidence="2">Uncharacterized protein</fullName>
    </submittedName>
</protein>
<sequence>MDRFPDNYRPYQFHNGRETMVHEDARPIVKEIDRVASEAAQASEDTRWTTGYRHQETESRNAKKSDNNPRGSNSK</sequence>
<dbReference type="AlphaFoldDB" id="A0A5B0LH76"/>
<organism evidence="2 3">
    <name type="scientific">Puccinia graminis f. sp. tritici</name>
    <dbReference type="NCBI Taxonomy" id="56615"/>
    <lineage>
        <taxon>Eukaryota</taxon>
        <taxon>Fungi</taxon>
        <taxon>Dikarya</taxon>
        <taxon>Basidiomycota</taxon>
        <taxon>Pucciniomycotina</taxon>
        <taxon>Pucciniomycetes</taxon>
        <taxon>Pucciniales</taxon>
        <taxon>Pucciniaceae</taxon>
        <taxon>Puccinia</taxon>
    </lineage>
</organism>
<evidence type="ECO:0000313" key="3">
    <source>
        <dbReference type="Proteomes" id="UP000325313"/>
    </source>
</evidence>
<evidence type="ECO:0000256" key="1">
    <source>
        <dbReference type="SAM" id="MobiDB-lite"/>
    </source>
</evidence>